<protein>
    <submittedName>
        <fullName evidence="4">Uncharacterized protein</fullName>
    </submittedName>
</protein>
<dbReference type="AlphaFoldDB" id="A0A2Y9B1Q4"/>
<organism evidence="4 6">
    <name type="scientific">Jannaschia seohaensis</name>
    <dbReference type="NCBI Taxonomy" id="475081"/>
    <lineage>
        <taxon>Bacteria</taxon>
        <taxon>Pseudomonadati</taxon>
        <taxon>Pseudomonadota</taxon>
        <taxon>Alphaproteobacteria</taxon>
        <taxon>Rhodobacterales</taxon>
        <taxon>Roseobacteraceae</taxon>
        <taxon>Jannaschia</taxon>
    </lineage>
</organism>
<dbReference type="InterPro" id="IPR011990">
    <property type="entry name" value="TPR-like_helical_dom_sf"/>
</dbReference>
<keyword evidence="5" id="KW-1185">Reference proteome</keyword>
<evidence type="ECO:0000313" key="5">
    <source>
        <dbReference type="Proteomes" id="UP000245839"/>
    </source>
</evidence>
<evidence type="ECO:0000313" key="6">
    <source>
        <dbReference type="Proteomes" id="UP000251571"/>
    </source>
</evidence>
<dbReference type="Gene3D" id="1.25.40.10">
    <property type="entry name" value="Tetratricopeptide repeat domain"/>
    <property type="match status" value="1"/>
</dbReference>
<evidence type="ECO:0000313" key="4">
    <source>
        <dbReference type="EMBL" id="SSA50371.1"/>
    </source>
</evidence>
<name>A0A2Y9B1Q4_9RHOB</name>
<gene>
    <name evidence="3" type="ORF">BCF38_11389</name>
    <name evidence="4" type="ORF">SAMN05421539_11389</name>
</gene>
<evidence type="ECO:0000313" key="3">
    <source>
        <dbReference type="EMBL" id="PWJ13858.1"/>
    </source>
</evidence>
<evidence type="ECO:0000256" key="2">
    <source>
        <dbReference type="ARBA" id="ARBA00022803"/>
    </source>
</evidence>
<dbReference type="EMBL" id="QGDJ01000013">
    <property type="protein sequence ID" value="PWJ13858.1"/>
    <property type="molecule type" value="Genomic_DNA"/>
</dbReference>
<dbReference type="SUPFAM" id="SSF48452">
    <property type="entry name" value="TPR-like"/>
    <property type="match status" value="1"/>
</dbReference>
<dbReference type="PANTHER" id="PTHR45586:SF1">
    <property type="entry name" value="LIPOPOLYSACCHARIDE ASSEMBLY PROTEIN B"/>
    <property type="match status" value="1"/>
</dbReference>
<dbReference type="Proteomes" id="UP000251571">
    <property type="component" value="Unassembled WGS sequence"/>
</dbReference>
<sequence>MAESVGASYVISGAILSAGERIRVSAALTDATSGHLVWTETFDGDLSDIFEMQEVIGRAVAARVTPEIGRAETSRILRRRPSDMTAWQLVAQTDELERTGGEGYGSPESNRAQVPLLEAALELEPDYARAWVRLGRYYFRSGLQGWTGDRAGYFKKALEYCQRAVDLDPGEWEGQAYHALTMIYGMRAFGPGRLHAEEAVRLNPSAPTARHALGCALEWLGKPEKALPHLKVISKLNPNYHNRAAVLGDVTTCELFLGNMREAIAAARELRDIAPEYCRGLQRVAVTLGHAGMTAEAYEALQRVLELQPDFDEAYVRETYPYVKSEHIDLILEGLRRSGWNG</sequence>
<dbReference type="InterPro" id="IPR019734">
    <property type="entry name" value="TPR_rpt"/>
</dbReference>
<dbReference type="InterPro" id="IPR051012">
    <property type="entry name" value="CellSynth/LPSAsmb/PSIAsmb"/>
</dbReference>
<reference evidence="4 6" key="1">
    <citation type="submission" date="2016-10" db="EMBL/GenBank/DDBJ databases">
        <authorList>
            <person name="Cai Z."/>
        </authorList>
    </citation>
    <scope>NUCLEOTIDE SEQUENCE [LARGE SCALE GENOMIC DNA]</scope>
    <source>
        <strain evidence="4 6">DSM 25227</strain>
    </source>
</reference>
<accession>A0A2Y9B1Q4</accession>
<evidence type="ECO:0000256" key="1">
    <source>
        <dbReference type="ARBA" id="ARBA00022737"/>
    </source>
</evidence>
<dbReference type="PANTHER" id="PTHR45586">
    <property type="entry name" value="TPR REPEAT-CONTAINING PROTEIN PA4667"/>
    <property type="match status" value="1"/>
</dbReference>
<keyword evidence="2" id="KW-0802">TPR repeat</keyword>
<dbReference type="Proteomes" id="UP000245839">
    <property type="component" value="Unassembled WGS sequence"/>
</dbReference>
<dbReference type="EMBL" id="UETC01000013">
    <property type="protein sequence ID" value="SSA50371.1"/>
    <property type="molecule type" value="Genomic_DNA"/>
</dbReference>
<keyword evidence="1" id="KW-0677">Repeat</keyword>
<reference evidence="3 5" key="2">
    <citation type="submission" date="2018-03" db="EMBL/GenBank/DDBJ databases">
        <title>Genomic Encyclopedia of Archaeal and Bacterial Type Strains, Phase II (KMG-II): from individual species to whole genera.</title>
        <authorList>
            <person name="Goeker M."/>
        </authorList>
    </citation>
    <scope>NUCLEOTIDE SEQUENCE [LARGE SCALE GENOMIC DNA]</scope>
    <source>
        <strain evidence="3 5">DSM 25227</strain>
    </source>
</reference>
<dbReference type="SMART" id="SM00028">
    <property type="entry name" value="TPR"/>
    <property type="match status" value="4"/>
</dbReference>
<proteinExistence type="predicted"/>